<dbReference type="Pfam" id="PF04688">
    <property type="entry name" value="Holin_SPP1"/>
    <property type="match status" value="1"/>
</dbReference>
<evidence type="ECO:0000256" key="5">
    <source>
        <dbReference type="SAM" id="Phobius"/>
    </source>
</evidence>
<keyword evidence="3 5" id="KW-1133">Transmembrane helix</keyword>
<name>A0A553SIZ2_NIACI</name>
<keyword evidence="2 5" id="KW-0812">Transmembrane</keyword>
<feature type="transmembrane region" description="Helical" evidence="5">
    <location>
        <begin position="7"/>
        <end position="27"/>
    </location>
</feature>
<dbReference type="AlphaFoldDB" id="A0A553SIZ2"/>
<accession>A0A553SIZ2</accession>
<dbReference type="RefSeq" id="WP_185765353.1">
    <property type="nucleotide sequence ID" value="NZ_RIBP01000004.1"/>
</dbReference>
<organism evidence="6 7">
    <name type="scientific">Niallia circulans</name>
    <name type="common">Bacillus circulans</name>
    <dbReference type="NCBI Taxonomy" id="1397"/>
    <lineage>
        <taxon>Bacteria</taxon>
        <taxon>Bacillati</taxon>
        <taxon>Bacillota</taxon>
        <taxon>Bacilli</taxon>
        <taxon>Bacillales</taxon>
        <taxon>Bacillaceae</taxon>
        <taxon>Niallia</taxon>
    </lineage>
</organism>
<reference evidence="7" key="1">
    <citation type="submission" date="2018-10" db="EMBL/GenBank/DDBJ databases">
        <title>FDA dAtabase for Regulatory Grade micrObial Sequences (FDA-ARGOS): Supporting development and validation of Infectious Disease Dx tests.</title>
        <authorList>
            <person name="Minogue T."/>
            <person name="Wolcott M."/>
            <person name="Wasieloski L."/>
            <person name="Aguilar W."/>
            <person name="Moore D."/>
            <person name="Tallon L."/>
            <person name="Sadzewicz L."/>
            <person name="Sengamalay N."/>
            <person name="Ott S."/>
            <person name="Godinez A."/>
            <person name="Nagaraj S."/>
            <person name="Vavikolanu K."/>
            <person name="Vyas G."/>
            <person name="Nadendla S."/>
            <person name="George J."/>
            <person name="Sichtig H."/>
        </authorList>
    </citation>
    <scope>NUCLEOTIDE SEQUENCE [LARGE SCALE GENOMIC DNA]</scope>
    <source>
        <strain evidence="7">FDAARGOS_343</strain>
    </source>
</reference>
<dbReference type="Proteomes" id="UP000319837">
    <property type="component" value="Unassembled WGS sequence"/>
</dbReference>
<dbReference type="NCBIfam" id="TIGR01592">
    <property type="entry name" value="holin_SPP1"/>
    <property type="match status" value="1"/>
</dbReference>
<evidence type="ECO:0000256" key="2">
    <source>
        <dbReference type="ARBA" id="ARBA00022692"/>
    </source>
</evidence>
<evidence type="ECO:0000256" key="3">
    <source>
        <dbReference type="ARBA" id="ARBA00022989"/>
    </source>
</evidence>
<evidence type="ECO:0000256" key="4">
    <source>
        <dbReference type="ARBA" id="ARBA00023136"/>
    </source>
</evidence>
<feature type="transmembrane region" description="Helical" evidence="5">
    <location>
        <begin position="39"/>
        <end position="58"/>
    </location>
</feature>
<keyword evidence="4 5" id="KW-0472">Membrane</keyword>
<gene>
    <name evidence="6" type="ORF">CEQ21_15780</name>
</gene>
<protein>
    <submittedName>
        <fullName evidence="6">Phage holin</fullName>
    </submittedName>
</protein>
<proteinExistence type="predicted"/>
<evidence type="ECO:0000313" key="6">
    <source>
        <dbReference type="EMBL" id="TRZ36957.1"/>
    </source>
</evidence>
<comment type="caution">
    <text evidence="6">The sequence shown here is derived from an EMBL/GenBank/DDBJ whole genome shotgun (WGS) entry which is preliminary data.</text>
</comment>
<dbReference type="EMBL" id="RIBP01000004">
    <property type="protein sequence ID" value="TRZ36957.1"/>
    <property type="molecule type" value="Genomic_DNA"/>
</dbReference>
<evidence type="ECO:0000256" key="1">
    <source>
        <dbReference type="ARBA" id="ARBA00004370"/>
    </source>
</evidence>
<evidence type="ECO:0000313" key="7">
    <source>
        <dbReference type="Proteomes" id="UP000319837"/>
    </source>
</evidence>
<dbReference type="InterPro" id="IPR006479">
    <property type="entry name" value="Holin"/>
</dbReference>
<dbReference type="GO" id="GO:0016020">
    <property type="term" value="C:membrane"/>
    <property type="evidence" value="ECO:0007669"/>
    <property type="project" value="UniProtKB-SubCell"/>
</dbReference>
<comment type="subcellular location">
    <subcellularLocation>
        <location evidence="1">Membrane</location>
    </subcellularLocation>
</comment>
<sequence length="79" mass="8653">MDRGTLIRTLVLAIALVNQVLVSVGLYEIPGTSEDWTNILTNAFTAISAVVAWFKNNYVTAKGKMQKDVLKANNLTKAK</sequence>